<proteinExistence type="predicted"/>
<evidence type="ECO:0000313" key="2">
    <source>
        <dbReference type="EMBL" id="PZD73024.1"/>
    </source>
</evidence>
<dbReference type="RefSeq" id="WP_146242335.1">
    <property type="nucleotide sequence ID" value="NZ_CAWNWM010000007.1"/>
</dbReference>
<gene>
    <name evidence="2" type="ORF">C1752_02702</name>
</gene>
<dbReference type="EMBL" id="PQWO01000007">
    <property type="protein sequence ID" value="PZD73024.1"/>
    <property type="molecule type" value="Genomic_DNA"/>
</dbReference>
<dbReference type="OrthoDB" id="483027at2"/>
<protein>
    <submittedName>
        <fullName evidence="2">Uncharacterized protein</fullName>
    </submittedName>
</protein>
<keyword evidence="1" id="KW-0732">Signal</keyword>
<sequence>MYKQAAGVAIALSTITSVTLPAFAQSTPSSYQAASSVSTIPASTALTVTFPGNMVVNAKKKQDYPMTLFLAQPLFDSQGQQVVAANSPIVAKMTPTKGGAQIVAESLVINGRVVAIQASSPLIPSYSVTQTSSYQSAREGSAMFANIAGGITGGATGSANAFNRASFLGGGLGALAGLASSKKHKVVEVPAGSIYVLTLEAPIAVGGAPQPAVQTATQPTSQFQFKTEQEYGHGLAQLLQAYQRGEASAAQVLDRVRAADLYATKQLQAPLYPPVAQRQLVKQIVGFEYAIDGAI</sequence>
<feature type="chain" id="PRO_5016138163" evidence="1">
    <location>
        <begin position="25"/>
        <end position="295"/>
    </location>
</feature>
<reference evidence="2 3" key="1">
    <citation type="journal article" date="2018" name="Sci. Rep.">
        <title>A novel species of the marine cyanobacterium Acaryochloris with a unique pigment content and lifestyle.</title>
        <authorList>
            <person name="Partensky F."/>
            <person name="Six C."/>
            <person name="Ratin M."/>
            <person name="Garczarek L."/>
            <person name="Vaulot D."/>
            <person name="Probert I."/>
            <person name="Calteau A."/>
            <person name="Gourvil P."/>
            <person name="Marie D."/>
            <person name="Grebert T."/>
            <person name="Bouchier C."/>
            <person name="Le Panse S."/>
            <person name="Gachenot M."/>
            <person name="Rodriguez F."/>
            <person name="Garrido J.L."/>
        </authorList>
    </citation>
    <scope>NUCLEOTIDE SEQUENCE [LARGE SCALE GENOMIC DNA]</scope>
    <source>
        <strain evidence="2 3">RCC1774</strain>
    </source>
</reference>
<name>A0A2W1JT11_9CYAN</name>
<comment type="caution">
    <text evidence="2">The sequence shown here is derived from an EMBL/GenBank/DDBJ whole genome shotgun (WGS) entry which is preliminary data.</text>
</comment>
<dbReference type="Proteomes" id="UP000248857">
    <property type="component" value="Unassembled WGS sequence"/>
</dbReference>
<organism evidence="2 3">
    <name type="scientific">Acaryochloris thomasi RCC1774</name>
    <dbReference type="NCBI Taxonomy" id="1764569"/>
    <lineage>
        <taxon>Bacteria</taxon>
        <taxon>Bacillati</taxon>
        <taxon>Cyanobacteriota</taxon>
        <taxon>Cyanophyceae</taxon>
        <taxon>Acaryochloridales</taxon>
        <taxon>Acaryochloridaceae</taxon>
        <taxon>Acaryochloris</taxon>
        <taxon>Acaryochloris thomasi</taxon>
    </lineage>
</organism>
<evidence type="ECO:0000313" key="3">
    <source>
        <dbReference type="Proteomes" id="UP000248857"/>
    </source>
</evidence>
<feature type="signal peptide" evidence="1">
    <location>
        <begin position="1"/>
        <end position="24"/>
    </location>
</feature>
<keyword evidence="3" id="KW-1185">Reference proteome</keyword>
<dbReference type="AlphaFoldDB" id="A0A2W1JT11"/>
<accession>A0A2W1JT11</accession>
<evidence type="ECO:0000256" key="1">
    <source>
        <dbReference type="SAM" id="SignalP"/>
    </source>
</evidence>